<accession>X1AFT4</accession>
<sequence>METQSYVIMLRPANEYGGPETEKIISEHFNYLKSLLEDRKLTLAGRFSEVLIGLVMIKAESRQEALDMMKNDPAVKAGVFHGELYPWSIAQNLK</sequence>
<comment type="caution">
    <text evidence="2">The sequence shown here is derived from an EMBL/GenBank/DDBJ whole genome shotgun (WGS) entry which is preliminary data.</text>
</comment>
<gene>
    <name evidence="2" type="ORF">S01H4_15789</name>
</gene>
<name>X1AFT4_9ZZZZ</name>
<protein>
    <recommendedName>
        <fullName evidence="1">YCII-related domain-containing protein</fullName>
    </recommendedName>
</protein>
<feature type="domain" description="YCII-related" evidence="1">
    <location>
        <begin position="9"/>
        <end position="87"/>
    </location>
</feature>
<dbReference type="Gene3D" id="3.30.70.1060">
    <property type="entry name" value="Dimeric alpha+beta barrel"/>
    <property type="match status" value="1"/>
</dbReference>
<dbReference type="InterPro" id="IPR011008">
    <property type="entry name" value="Dimeric_a/b-barrel"/>
</dbReference>
<reference evidence="2" key="1">
    <citation type="journal article" date="2014" name="Front. Microbiol.">
        <title>High frequency of phylogenetically diverse reductive dehalogenase-homologous genes in deep subseafloor sedimentary metagenomes.</title>
        <authorList>
            <person name="Kawai M."/>
            <person name="Futagami T."/>
            <person name="Toyoda A."/>
            <person name="Takaki Y."/>
            <person name="Nishi S."/>
            <person name="Hori S."/>
            <person name="Arai W."/>
            <person name="Tsubouchi T."/>
            <person name="Morono Y."/>
            <person name="Uchiyama I."/>
            <person name="Ito T."/>
            <person name="Fujiyama A."/>
            <person name="Inagaki F."/>
            <person name="Takami H."/>
        </authorList>
    </citation>
    <scope>NUCLEOTIDE SEQUENCE</scope>
    <source>
        <strain evidence="2">Expedition CK06-06</strain>
    </source>
</reference>
<dbReference type="AlphaFoldDB" id="X1AFT4"/>
<proteinExistence type="predicted"/>
<evidence type="ECO:0000259" key="1">
    <source>
        <dbReference type="Pfam" id="PF03795"/>
    </source>
</evidence>
<evidence type="ECO:0000313" key="2">
    <source>
        <dbReference type="EMBL" id="GAG71583.1"/>
    </source>
</evidence>
<dbReference type="EMBL" id="BART01006921">
    <property type="protein sequence ID" value="GAG71583.1"/>
    <property type="molecule type" value="Genomic_DNA"/>
</dbReference>
<organism evidence="2">
    <name type="scientific">marine sediment metagenome</name>
    <dbReference type="NCBI Taxonomy" id="412755"/>
    <lineage>
        <taxon>unclassified sequences</taxon>
        <taxon>metagenomes</taxon>
        <taxon>ecological metagenomes</taxon>
    </lineage>
</organism>
<dbReference type="InterPro" id="IPR005545">
    <property type="entry name" value="YCII"/>
</dbReference>
<dbReference type="Pfam" id="PF03795">
    <property type="entry name" value="YCII"/>
    <property type="match status" value="1"/>
</dbReference>
<dbReference type="SUPFAM" id="SSF54909">
    <property type="entry name" value="Dimeric alpha+beta barrel"/>
    <property type="match status" value="1"/>
</dbReference>